<organism evidence="14">
    <name type="scientific">Perkinsus marinus (strain ATCC 50983 / TXsc)</name>
    <dbReference type="NCBI Taxonomy" id="423536"/>
    <lineage>
        <taxon>Eukaryota</taxon>
        <taxon>Sar</taxon>
        <taxon>Alveolata</taxon>
        <taxon>Perkinsozoa</taxon>
        <taxon>Perkinsea</taxon>
        <taxon>Perkinsida</taxon>
        <taxon>Perkinsidae</taxon>
        <taxon>Perkinsus</taxon>
    </lineage>
</organism>
<evidence type="ECO:0000313" key="13">
    <source>
        <dbReference type="EMBL" id="EER14694.1"/>
    </source>
</evidence>
<evidence type="ECO:0000256" key="7">
    <source>
        <dbReference type="ARBA" id="ARBA00023209"/>
    </source>
</evidence>
<feature type="domain" description="Cytidyltransferase-like" evidence="12">
    <location>
        <begin position="6"/>
        <end position="58"/>
    </location>
</feature>
<keyword evidence="8" id="KW-1208">Phospholipid metabolism</keyword>
<keyword evidence="5 13" id="KW-0548">Nucleotidyltransferase</keyword>
<feature type="non-terminal residue" evidence="13">
    <location>
        <position position="58"/>
    </location>
</feature>
<dbReference type="NCBIfam" id="TIGR00125">
    <property type="entry name" value="cyt_tran_rel"/>
    <property type="match status" value="1"/>
</dbReference>
<dbReference type="GeneID" id="9045727"/>
<comment type="pathway">
    <text evidence="9">Phospholipid metabolism; phosphatidylethanolamine biosynthesis; phosphatidylethanolamine from ethanolamine: step 2/3.</text>
</comment>
<keyword evidence="4 13" id="KW-0808">Transferase</keyword>
<dbReference type="GO" id="GO:0004306">
    <property type="term" value="F:ethanolamine-phosphate cytidylyltransferase activity"/>
    <property type="evidence" value="ECO:0007669"/>
    <property type="project" value="UniProtKB-EC"/>
</dbReference>
<sequence>MFPLSYIDGAFDVFNVGHAATFEKAKACGTYLIVGVFDDRTVNEMKGCNYPVMNLGER</sequence>
<keyword evidence="7" id="KW-0594">Phospholipid biosynthesis</keyword>
<name>C5KLF0_PERM5</name>
<dbReference type="Gene3D" id="3.40.50.620">
    <property type="entry name" value="HUPs"/>
    <property type="match status" value="1"/>
</dbReference>
<dbReference type="InParanoid" id="C5KLF0"/>
<evidence type="ECO:0000256" key="6">
    <source>
        <dbReference type="ARBA" id="ARBA00023098"/>
    </source>
</evidence>
<keyword evidence="6" id="KW-0443">Lipid metabolism</keyword>
<dbReference type="PANTHER" id="PTHR45780:SF2">
    <property type="entry name" value="ETHANOLAMINE-PHOSPHATE CYTIDYLYLTRANSFERASE"/>
    <property type="match status" value="1"/>
</dbReference>
<accession>C5KLF0</accession>
<evidence type="ECO:0000256" key="4">
    <source>
        <dbReference type="ARBA" id="ARBA00022679"/>
    </source>
</evidence>
<proteinExistence type="inferred from homology"/>
<evidence type="ECO:0000256" key="9">
    <source>
        <dbReference type="ARBA" id="ARBA00024191"/>
    </source>
</evidence>
<evidence type="ECO:0000313" key="14">
    <source>
        <dbReference type="Proteomes" id="UP000007800"/>
    </source>
</evidence>
<dbReference type="EMBL" id="GG673954">
    <property type="protein sequence ID" value="EER14694.1"/>
    <property type="molecule type" value="Genomic_DNA"/>
</dbReference>
<evidence type="ECO:0000256" key="10">
    <source>
        <dbReference type="ARBA" id="ARBA00024221"/>
    </source>
</evidence>
<dbReference type="InterPro" id="IPR004821">
    <property type="entry name" value="Cyt_trans-like"/>
</dbReference>
<evidence type="ECO:0000256" key="3">
    <source>
        <dbReference type="ARBA" id="ARBA00022516"/>
    </source>
</evidence>
<comment type="pathway">
    <text evidence="1">Lipid metabolism.</text>
</comment>
<evidence type="ECO:0000256" key="1">
    <source>
        <dbReference type="ARBA" id="ARBA00005189"/>
    </source>
</evidence>
<dbReference type="OrthoDB" id="40021at2759"/>
<reference evidence="13 14" key="1">
    <citation type="submission" date="2008-07" db="EMBL/GenBank/DDBJ databases">
        <authorList>
            <person name="El-Sayed N."/>
            <person name="Caler E."/>
            <person name="Inman J."/>
            <person name="Amedeo P."/>
            <person name="Hass B."/>
            <person name="Wortman J."/>
        </authorList>
    </citation>
    <scope>NUCLEOTIDE SEQUENCE [LARGE SCALE GENOMIC DNA]</scope>
    <source>
        <strain evidence="14">ATCC 50983 / TXsc</strain>
    </source>
</reference>
<dbReference type="AlphaFoldDB" id="C5KLF0"/>
<keyword evidence="3" id="KW-0444">Lipid biosynthesis</keyword>
<dbReference type="UniPathway" id="UPA00558">
    <property type="reaction ID" value="UER00742"/>
</dbReference>
<protein>
    <recommendedName>
        <fullName evidence="10">ethanolamine-phosphate cytidylyltransferase</fullName>
        <ecNumber evidence="10">2.7.7.14</ecNumber>
    </recommendedName>
    <alternativeName>
        <fullName evidence="11">CTP:phosphoethanolamine cytidylyltransferase</fullName>
    </alternativeName>
</protein>
<evidence type="ECO:0000256" key="5">
    <source>
        <dbReference type="ARBA" id="ARBA00022695"/>
    </source>
</evidence>
<dbReference type="RefSeq" id="XP_002782898.1">
    <property type="nucleotide sequence ID" value="XM_002782852.1"/>
</dbReference>
<dbReference type="PANTHER" id="PTHR45780">
    <property type="entry name" value="ETHANOLAMINE-PHOSPHATE CYTIDYLYLTRANSFERASE"/>
    <property type="match status" value="1"/>
</dbReference>
<dbReference type="InterPro" id="IPR044608">
    <property type="entry name" value="Ect1/PCYT2"/>
</dbReference>
<keyword evidence="14" id="KW-1185">Reference proteome</keyword>
<comment type="similarity">
    <text evidence="2">Belongs to the cytidylyltransferase family.</text>
</comment>
<dbReference type="SUPFAM" id="SSF52374">
    <property type="entry name" value="Nucleotidylyl transferase"/>
    <property type="match status" value="1"/>
</dbReference>
<evidence type="ECO:0000256" key="2">
    <source>
        <dbReference type="ARBA" id="ARBA00010101"/>
    </source>
</evidence>
<dbReference type="GO" id="GO:0005737">
    <property type="term" value="C:cytoplasm"/>
    <property type="evidence" value="ECO:0007669"/>
    <property type="project" value="TreeGrafter"/>
</dbReference>
<gene>
    <name evidence="13" type="ORF">Pmar_PMAR022890</name>
</gene>
<evidence type="ECO:0000259" key="12">
    <source>
        <dbReference type="Pfam" id="PF01467"/>
    </source>
</evidence>
<dbReference type="Proteomes" id="UP000007800">
    <property type="component" value="Unassembled WGS sequence"/>
</dbReference>
<dbReference type="Pfam" id="PF01467">
    <property type="entry name" value="CTP_transf_like"/>
    <property type="match status" value="1"/>
</dbReference>
<dbReference type="GO" id="GO:0006646">
    <property type="term" value="P:phosphatidylethanolamine biosynthetic process"/>
    <property type="evidence" value="ECO:0007669"/>
    <property type="project" value="UniProtKB-UniPathway"/>
</dbReference>
<evidence type="ECO:0000256" key="11">
    <source>
        <dbReference type="ARBA" id="ARBA00031473"/>
    </source>
</evidence>
<dbReference type="InterPro" id="IPR014729">
    <property type="entry name" value="Rossmann-like_a/b/a_fold"/>
</dbReference>
<evidence type="ECO:0000256" key="8">
    <source>
        <dbReference type="ARBA" id="ARBA00023264"/>
    </source>
</evidence>
<dbReference type="EC" id="2.7.7.14" evidence="10"/>